<dbReference type="RefSeq" id="WP_145218435.1">
    <property type="nucleotide sequence ID" value="NZ_CP036432.1"/>
</dbReference>
<keyword evidence="4" id="KW-1185">Reference proteome</keyword>
<dbReference type="Proteomes" id="UP000318081">
    <property type="component" value="Chromosome"/>
</dbReference>
<reference evidence="2 4" key="1">
    <citation type="submission" date="2019-02" db="EMBL/GenBank/DDBJ databases">
        <title>Deep-cultivation of Planctomycetes and their phenomic and genomic characterization uncovers novel biology.</title>
        <authorList>
            <person name="Wiegand S."/>
            <person name="Jogler M."/>
            <person name="Boedeker C."/>
            <person name="Pinto D."/>
            <person name="Vollmers J."/>
            <person name="Rivas-Marin E."/>
            <person name="Kohn T."/>
            <person name="Peeters S.H."/>
            <person name="Heuer A."/>
            <person name="Rast P."/>
            <person name="Oberbeckmann S."/>
            <person name="Bunk B."/>
            <person name="Jeske O."/>
            <person name="Meyerdierks A."/>
            <person name="Storesund J.E."/>
            <person name="Kallscheuer N."/>
            <person name="Luecker S."/>
            <person name="Lage O.M."/>
            <person name="Pohl T."/>
            <person name="Merkel B.J."/>
            <person name="Hornburger P."/>
            <person name="Mueller R.-W."/>
            <person name="Bruemmer F."/>
            <person name="Labrenz M."/>
            <person name="Spormann A.M."/>
            <person name="Op den Camp H."/>
            <person name="Overmann J."/>
            <person name="Amann R."/>
            <person name="Jetten M.S.M."/>
            <person name="Mascher T."/>
            <person name="Medema M.H."/>
            <person name="Devos D.P."/>
            <person name="Kaster A.-K."/>
            <person name="Ovreas L."/>
            <person name="Rohde M."/>
            <person name="Galperin M.Y."/>
            <person name="Jogler C."/>
        </authorList>
    </citation>
    <scope>NUCLEOTIDE SEQUENCE [LARGE SCALE GENOMIC DNA]</scope>
    <source>
        <strain evidence="2 4">TBK1r</strain>
    </source>
</reference>
<accession>A0ABX5XY32</accession>
<evidence type="ECO:0000313" key="2">
    <source>
        <dbReference type="EMBL" id="QDV86943.1"/>
    </source>
</evidence>
<feature type="region of interest" description="Disordered" evidence="1">
    <location>
        <begin position="56"/>
        <end position="84"/>
    </location>
</feature>
<dbReference type="EMBL" id="CP036432">
    <property type="protein sequence ID" value="QDV87021.1"/>
    <property type="molecule type" value="Genomic_DNA"/>
</dbReference>
<evidence type="ECO:0000313" key="4">
    <source>
        <dbReference type="Proteomes" id="UP000318081"/>
    </source>
</evidence>
<name>A0ABX5XY32_9BACT</name>
<organism evidence="2 4">
    <name type="scientific">Stieleria magnilauensis</name>
    <dbReference type="NCBI Taxonomy" id="2527963"/>
    <lineage>
        <taxon>Bacteria</taxon>
        <taxon>Pseudomonadati</taxon>
        <taxon>Planctomycetota</taxon>
        <taxon>Planctomycetia</taxon>
        <taxon>Pirellulales</taxon>
        <taxon>Pirellulaceae</taxon>
        <taxon>Stieleria</taxon>
    </lineage>
</organism>
<evidence type="ECO:0000256" key="1">
    <source>
        <dbReference type="SAM" id="MobiDB-lite"/>
    </source>
</evidence>
<evidence type="ECO:0000313" key="3">
    <source>
        <dbReference type="EMBL" id="QDV87021.1"/>
    </source>
</evidence>
<proteinExistence type="predicted"/>
<dbReference type="EMBL" id="CP036432">
    <property type="protein sequence ID" value="QDV86943.1"/>
    <property type="molecule type" value="Genomic_DNA"/>
</dbReference>
<gene>
    <name evidence="2" type="ORF">TBK1r_59700</name>
    <name evidence="3" type="ORF">TBK1r_60480</name>
</gene>
<sequence>MNRIAQHILLGLAILVGSIGVIAGPPPLTITDAGYFLTVLDTDGVPSLVRIETVVDLRDGDETPPTSPDEPKPDPEQPAEPPAGISADAAEWSASIGDPKGAQKYALVFETVRDGAIDGKVNTATVYHVLHSAADSVIDENWQPFRRKLSDYLVAKMQEGGLSNATVIANTLEAVRYGLAYSARGSESITPGEALAVVSKTNSIINEASE</sequence>
<protein>
    <submittedName>
        <fullName evidence="2">Uncharacterized protein</fullName>
    </submittedName>
</protein>